<dbReference type="AlphaFoldDB" id="E1X4D5"/>
<protein>
    <recommendedName>
        <fullName evidence="3">Lipoprotein</fullName>
    </recommendedName>
</protein>
<reference evidence="2" key="1">
    <citation type="journal article" date="2013" name="ISME J.">
        <title>A small predatory core genome in the divergent marine Bacteriovorax marinus SJ and the terrestrial Bdellovibrio bacteriovorus.</title>
        <authorList>
            <person name="Crossman L.C."/>
            <person name="Chen H."/>
            <person name="Cerdeno-Tarraga A.M."/>
            <person name="Brooks K."/>
            <person name="Quail M.A."/>
            <person name="Pineiro S.A."/>
            <person name="Hobley L."/>
            <person name="Sockett R.E."/>
            <person name="Bentley S.D."/>
            <person name="Parkhill J."/>
            <person name="Williams H.N."/>
            <person name="Stine O.C."/>
        </authorList>
    </citation>
    <scope>NUCLEOTIDE SEQUENCE [LARGE SCALE GENOMIC DNA]</scope>
    <source>
        <strain evidence="2">ATCC BAA-682 / DSM 15412 / SJ</strain>
    </source>
</reference>
<evidence type="ECO:0000313" key="2">
    <source>
        <dbReference type="Proteomes" id="UP000008963"/>
    </source>
</evidence>
<sequence length="190" mass="22154">MSKYFFLVLIFIFQSCNSLDGELHNFRDYSLLNSKGESITLLEGANPATLELNSSRLFTLNLDQHTFNFTIPKDVKLPRENGELSLTAHQTSQDYGVYARLVTHIIRGEELVGRETCSWIERYHHCDEQGNCRVLYRSREGIKDVIFYDEIHQKNVVLNLRFDDTHESIAQFSGVKKIVKKVYRYESTCY</sequence>
<dbReference type="KEGG" id="bmx:BMS_2307"/>
<dbReference type="Proteomes" id="UP000008963">
    <property type="component" value="Chromosome"/>
</dbReference>
<dbReference type="PROSITE" id="PS51257">
    <property type="entry name" value="PROKAR_LIPOPROTEIN"/>
    <property type="match status" value="1"/>
</dbReference>
<evidence type="ECO:0008006" key="3">
    <source>
        <dbReference type="Google" id="ProtNLM"/>
    </source>
</evidence>
<keyword evidence="2" id="KW-1185">Reference proteome</keyword>
<accession>E1X4D5</accession>
<organism evidence="1 2">
    <name type="scientific">Halobacteriovorax marinus (strain ATCC BAA-682 / DSM 15412 / SJ)</name>
    <name type="common">Bacteriovorax marinus</name>
    <dbReference type="NCBI Taxonomy" id="862908"/>
    <lineage>
        <taxon>Bacteria</taxon>
        <taxon>Pseudomonadati</taxon>
        <taxon>Bdellovibrionota</taxon>
        <taxon>Bacteriovoracia</taxon>
        <taxon>Bacteriovoracales</taxon>
        <taxon>Halobacteriovoraceae</taxon>
        <taxon>Halobacteriovorax</taxon>
    </lineage>
</organism>
<dbReference type="HOGENOM" id="CLU_1426180_0_0_7"/>
<evidence type="ECO:0000313" key="1">
    <source>
        <dbReference type="EMBL" id="CBW27107.1"/>
    </source>
</evidence>
<dbReference type="PATRIC" id="fig|862908.3.peg.2196"/>
<gene>
    <name evidence="1" type="ordered locus">BMS_2307</name>
</gene>
<dbReference type="OrthoDB" id="9854609at2"/>
<name>E1X4D5_HALMS</name>
<dbReference type="EMBL" id="FQ312005">
    <property type="protein sequence ID" value="CBW27107.1"/>
    <property type="molecule type" value="Genomic_DNA"/>
</dbReference>
<dbReference type="RefSeq" id="WP_014244884.1">
    <property type="nucleotide sequence ID" value="NC_016620.1"/>
</dbReference>
<dbReference type="STRING" id="862908.BMS_2307"/>
<proteinExistence type="predicted"/>